<feature type="transmembrane region" description="Helical" evidence="1">
    <location>
        <begin position="95"/>
        <end position="117"/>
    </location>
</feature>
<evidence type="ECO:0000256" key="1">
    <source>
        <dbReference type="SAM" id="Phobius"/>
    </source>
</evidence>
<feature type="transmembrane region" description="Helical" evidence="1">
    <location>
        <begin position="198"/>
        <end position="219"/>
    </location>
</feature>
<dbReference type="STRING" id="224999.GCA_001485475_00024"/>
<protein>
    <submittedName>
        <fullName evidence="2">Uncharacterized conserved protein YqhQ</fullName>
    </submittedName>
</protein>
<sequence>MKEVKPAIGGQAVIEGVMMRGPKSTAIAVRKDNGEIVLKKDENHSISERYKFLKLPILRGVVSLIEMMIIGIQTLSYSATMAGYEEEETLTTKDIAIALASAVLFAVVLFVILPTVAVKFISANIKTPFLLSLAEGFLRIAIFVAYVAVISLMKDIRRVFEYHGAEHKVVHCYEHGEDLTPENAKKYSTVHPRCGTSFIMIVMIVSILLFSILGWPGIIARIVSRILLLPVVAGISYELIQLAGRSSSPFLKILNTPGMWLQKLTTREPDDSQLEVAIAALKAVID</sequence>
<organism evidence="2">
    <name type="scientific">Tepidanaerobacter syntrophicus</name>
    <dbReference type="NCBI Taxonomy" id="224999"/>
    <lineage>
        <taxon>Bacteria</taxon>
        <taxon>Bacillati</taxon>
        <taxon>Bacillota</taxon>
        <taxon>Clostridia</taxon>
        <taxon>Thermosediminibacterales</taxon>
        <taxon>Tepidanaerobacteraceae</taxon>
        <taxon>Tepidanaerobacter</taxon>
    </lineage>
</organism>
<dbReference type="PANTHER" id="PTHR42867:SF1">
    <property type="entry name" value="MEMBRANE PROTEIN-RELATED"/>
    <property type="match status" value="1"/>
</dbReference>
<evidence type="ECO:0000313" key="3">
    <source>
        <dbReference type="Proteomes" id="UP000062160"/>
    </source>
</evidence>
<reference evidence="2" key="1">
    <citation type="journal article" date="2016" name="Genome Announc.">
        <title>Draft Genome Sequence of the Syntrophic Lactate-Degrading Bacterium Tepidanaerobacter syntrophicus JLT.</title>
        <authorList>
            <person name="Matsuura N."/>
            <person name="Ohashi A."/>
            <person name="Tourlousse D.M."/>
            <person name="Sekiguchi Y."/>
        </authorList>
    </citation>
    <scope>NUCLEOTIDE SEQUENCE [LARGE SCALE GENOMIC DNA]</scope>
    <source>
        <strain evidence="2">JL</strain>
    </source>
</reference>
<keyword evidence="1" id="KW-0812">Transmembrane</keyword>
<dbReference type="Pfam" id="PF07136">
    <property type="entry name" value="DUF1385"/>
    <property type="match status" value="1"/>
</dbReference>
<dbReference type="AlphaFoldDB" id="A0A0U9HBC2"/>
<proteinExistence type="predicted"/>
<dbReference type="RefSeq" id="WP_059031065.1">
    <property type="nucleotide sequence ID" value="NZ_DF976995.1"/>
</dbReference>
<gene>
    <name evidence="2" type="ORF">TSYNT_125</name>
</gene>
<evidence type="ECO:0000313" key="2">
    <source>
        <dbReference type="EMBL" id="GAQ24041.1"/>
    </source>
</evidence>
<keyword evidence="1" id="KW-1133">Transmembrane helix</keyword>
<feature type="transmembrane region" description="Helical" evidence="1">
    <location>
        <begin position="129"/>
        <end position="153"/>
    </location>
</feature>
<keyword evidence="1" id="KW-0472">Membrane</keyword>
<dbReference type="InterPro" id="IPR010787">
    <property type="entry name" value="DUF1385"/>
</dbReference>
<feature type="transmembrane region" description="Helical" evidence="1">
    <location>
        <begin position="57"/>
        <end position="75"/>
    </location>
</feature>
<dbReference type="Proteomes" id="UP000062160">
    <property type="component" value="Unassembled WGS sequence"/>
</dbReference>
<dbReference type="EMBL" id="DF976995">
    <property type="protein sequence ID" value="GAQ24041.1"/>
    <property type="molecule type" value="Genomic_DNA"/>
</dbReference>
<name>A0A0U9HBC2_9FIRM</name>
<dbReference type="PANTHER" id="PTHR42867">
    <property type="entry name" value="MEMBRANE PROTEIN-RELATED"/>
    <property type="match status" value="1"/>
</dbReference>
<dbReference type="OrthoDB" id="9784805at2"/>
<accession>A0A0U9HBC2</accession>
<keyword evidence="3" id="KW-1185">Reference proteome</keyword>